<dbReference type="Proteomes" id="UP001219933">
    <property type="component" value="Chromosome 1"/>
</dbReference>
<dbReference type="AlphaFoldDB" id="A0AAF0ERL8"/>
<reference evidence="6" key="1">
    <citation type="submission" date="2023-03" db="EMBL/GenBank/DDBJ databases">
        <title>Mating type loci evolution in Malassezia.</title>
        <authorList>
            <person name="Coelho M.A."/>
        </authorList>
    </citation>
    <scope>NUCLEOTIDE SEQUENCE</scope>
    <source>
        <strain evidence="6">CBS 11721</strain>
    </source>
</reference>
<gene>
    <name evidence="6" type="ORF">MCUN1_000527</name>
</gene>
<name>A0AAF0ERL8_9BASI</name>
<evidence type="ECO:0000256" key="2">
    <source>
        <dbReference type="ARBA" id="ARBA00022692"/>
    </source>
</evidence>
<evidence type="ECO:0000256" key="4">
    <source>
        <dbReference type="ARBA" id="ARBA00023136"/>
    </source>
</evidence>
<evidence type="ECO:0000313" key="7">
    <source>
        <dbReference type="Proteomes" id="UP001219933"/>
    </source>
</evidence>
<evidence type="ECO:0000313" key="6">
    <source>
        <dbReference type="EMBL" id="WFD33714.1"/>
    </source>
</evidence>
<dbReference type="Pfam" id="PF23489">
    <property type="entry name" value="V-ATPase_su_f"/>
    <property type="match status" value="1"/>
</dbReference>
<feature type="transmembrane region" description="Helical" evidence="5">
    <location>
        <begin position="53"/>
        <end position="75"/>
    </location>
</feature>
<proteinExistence type="predicted"/>
<keyword evidence="7" id="KW-1185">Reference proteome</keyword>
<sequence length="89" mass="9616">MSVNQQPLVGVGLASCCTVVSIAGVLMLTVFGWGFSHNWPAFMGSTEDPKDGVAVGMTCYGAAFVYALFIAFCGFQINANRRYQRIQLN</sequence>
<organism evidence="6 7">
    <name type="scientific">Malassezia cuniculi</name>
    <dbReference type="NCBI Taxonomy" id="948313"/>
    <lineage>
        <taxon>Eukaryota</taxon>
        <taxon>Fungi</taxon>
        <taxon>Dikarya</taxon>
        <taxon>Basidiomycota</taxon>
        <taxon>Ustilaginomycotina</taxon>
        <taxon>Malasseziomycetes</taxon>
        <taxon>Malasseziales</taxon>
        <taxon>Malasseziaceae</taxon>
        <taxon>Malassezia</taxon>
    </lineage>
</organism>
<feature type="transmembrane region" description="Helical" evidence="5">
    <location>
        <begin position="7"/>
        <end position="33"/>
    </location>
</feature>
<keyword evidence="3 5" id="KW-1133">Transmembrane helix</keyword>
<comment type="subcellular location">
    <subcellularLocation>
        <location evidence="1">Membrane</location>
    </subcellularLocation>
</comment>
<dbReference type="EMBL" id="CP119877">
    <property type="protein sequence ID" value="WFD33714.1"/>
    <property type="molecule type" value="Genomic_DNA"/>
</dbReference>
<evidence type="ECO:0000256" key="1">
    <source>
        <dbReference type="ARBA" id="ARBA00004370"/>
    </source>
</evidence>
<evidence type="ECO:0000256" key="5">
    <source>
        <dbReference type="SAM" id="Phobius"/>
    </source>
</evidence>
<keyword evidence="2 5" id="KW-0812">Transmembrane</keyword>
<keyword evidence="4 5" id="KW-0472">Membrane</keyword>
<accession>A0AAF0ERL8</accession>
<evidence type="ECO:0000256" key="3">
    <source>
        <dbReference type="ARBA" id="ARBA00022989"/>
    </source>
</evidence>
<dbReference type="InterPro" id="IPR056552">
    <property type="entry name" value="Ribonucl_Kappa"/>
</dbReference>
<protein>
    <submittedName>
        <fullName evidence="6">Uncharacterized protein</fullName>
    </submittedName>
</protein>
<dbReference type="GO" id="GO:0016020">
    <property type="term" value="C:membrane"/>
    <property type="evidence" value="ECO:0007669"/>
    <property type="project" value="UniProtKB-SubCell"/>
</dbReference>